<protein>
    <recommendedName>
        <fullName evidence="15">Histone-lysine N-methyltransferase 2C-like</fullName>
    </recommendedName>
</protein>
<dbReference type="EMBL" id="KZ309036">
    <property type="protein sequence ID" value="KAG8236510.1"/>
    <property type="molecule type" value="Genomic_DNA"/>
</dbReference>
<feature type="compositionally biased region" description="Basic residues" evidence="10">
    <location>
        <begin position="1016"/>
        <end position="1027"/>
    </location>
</feature>
<feature type="compositionally biased region" description="Basic and acidic residues" evidence="10">
    <location>
        <begin position="1090"/>
        <end position="1114"/>
    </location>
</feature>
<evidence type="ECO:0000313" key="14">
    <source>
        <dbReference type="Proteomes" id="UP000792457"/>
    </source>
</evidence>
<dbReference type="Gene3D" id="1.10.30.10">
    <property type="entry name" value="High mobility group box domain"/>
    <property type="match status" value="1"/>
</dbReference>
<feature type="compositionally biased region" description="Polar residues" evidence="10">
    <location>
        <begin position="1359"/>
        <end position="1370"/>
    </location>
</feature>
<feature type="compositionally biased region" description="Polar residues" evidence="10">
    <location>
        <begin position="1322"/>
        <end position="1331"/>
    </location>
</feature>
<dbReference type="CDD" id="cd15512">
    <property type="entry name" value="PHD4_KMT2C_like"/>
    <property type="match status" value="1"/>
</dbReference>
<dbReference type="CDD" id="cd15514">
    <property type="entry name" value="PHD6_KMT2C_like"/>
    <property type="match status" value="1"/>
</dbReference>
<feature type="compositionally biased region" description="Basic and acidic residues" evidence="10">
    <location>
        <begin position="1418"/>
        <end position="1434"/>
    </location>
</feature>
<dbReference type="GO" id="GO:0042800">
    <property type="term" value="F:histone H3K4 methyltransferase activity"/>
    <property type="evidence" value="ECO:0007669"/>
    <property type="project" value="TreeGrafter"/>
</dbReference>
<feature type="compositionally biased region" description="Gly residues" evidence="10">
    <location>
        <begin position="978"/>
        <end position="988"/>
    </location>
</feature>
<gene>
    <name evidence="13" type="ORF">J437_LFUL012796</name>
</gene>
<evidence type="ECO:0000256" key="7">
    <source>
        <dbReference type="ARBA" id="ARBA00023163"/>
    </source>
</evidence>
<dbReference type="PROSITE" id="PS51805">
    <property type="entry name" value="EPHD"/>
    <property type="match status" value="1"/>
</dbReference>
<feature type="domain" description="PHD-type" evidence="11">
    <location>
        <begin position="611"/>
        <end position="664"/>
    </location>
</feature>
<keyword evidence="8" id="KW-0539">Nucleus</keyword>
<feature type="compositionally biased region" description="Low complexity" evidence="10">
    <location>
        <begin position="989"/>
        <end position="1008"/>
    </location>
</feature>
<keyword evidence="7" id="KW-0804">Transcription</keyword>
<evidence type="ECO:0000256" key="6">
    <source>
        <dbReference type="ARBA" id="ARBA00023015"/>
    </source>
</evidence>
<feature type="compositionally biased region" description="Acidic residues" evidence="10">
    <location>
        <begin position="1171"/>
        <end position="1180"/>
    </location>
</feature>
<dbReference type="InterPro" id="IPR019787">
    <property type="entry name" value="Znf_PHD-finger"/>
</dbReference>
<evidence type="ECO:0000313" key="13">
    <source>
        <dbReference type="EMBL" id="KAG8236510.1"/>
    </source>
</evidence>
<dbReference type="PROSITE" id="PS50016">
    <property type="entry name" value="ZF_PHD_2"/>
    <property type="match status" value="3"/>
</dbReference>
<keyword evidence="3" id="KW-0677">Repeat</keyword>
<feature type="compositionally biased region" description="Pro residues" evidence="10">
    <location>
        <begin position="797"/>
        <end position="818"/>
    </location>
</feature>
<proteinExistence type="predicted"/>
<feature type="region of interest" description="Disordered" evidence="10">
    <location>
        <begin position="797"/>
        <end position="821"/>
    </location>
</feature>
<feature type="compositionally biased region" description="Gly residues" evidence="10">
    <location>
        <begin position="524"/>
        <end position="545"/>
    </location>
</feature>
<dbReference type="InterPro" id="IPR034732">
    <property type="entry name" value="EPHD"/>
</dbReference>
<dbReference type="CDD" id="cd15513">
    <property type="entry name" value="PHD5_KMT2C_like"/>
    <property type="match status" value="1"/>
</dbReference>
<dbReference type="InterPro" id="IPR011011">
    <property type="entry name" value="Znf_FYVE_PHD"/>
</dbReference>
<dbReference type="SMART" id="SM00249">
    <property type="entry name" value="PHD"/>
    <property type="match status" value="5"/>
</dbReference>
<dbReference type="CDD" id="cd15489">
    <property type="entry name" value="PHD_SF"/>
    <property type="match status" value="1"/>
</dbReference>
<evidence type="ECO:0000259" key="12">
    <source>
        <dbReference type="PROSITE" id="PS51805"/>
    </source>
</evidence>
<accession>A0A8K0P5C2</accession>
<comment type="subcellular location">
    <subcellularLocation>
        <location evidence="1">Nucleus</location>
    </subcellularLocation>
</comment>
<keyword evidence="6" id="KW-0805">Transcription regulation</keyword>
<feature type="region of interest" description="Disordered" evidence="10">
    <location>
        <begin position="149"/>
        <end position="208"/>
    </location>
</feature>
<reference evidence="13" key="2">
    <citation type="submission" date="2017-10" db="EMBL/GenBank/DDBJ databases">
        <title>Ladona fulva Genome sequencing and assembly.</title>
        <authorList>
            <person name="Murali S."/>
            <person name="Richards S."/>
            <person name="Bandaranaike D."/>
            <person name="Bellair M."/>
            <person name="Blankenburg K."/>
            <person name="Chao H."/>
            <person name="Dinh H."/>
            <person name="Doddapaneni H."/>
            <person name="Dugan-Rocha S."/>
            <person name="Elkadiri S."/>
            <person name="Gnanaolivu R."/>
            <person name="Hernandez B."/>
            <person name="Skinner E."/>
            <person name="Javaid M."/>
            <person name="Lee S."/>
            <person name="Li M."/>
            <person name="Ming W."/>
            <person name="Munidasa M."/>
            <person name="Muniz J."/>
            <person name="Nguyen L."/>
            <person name="Hughes D."/>
            <person name="Osuji N."/>
            <person name="Pu L.-L."/>
            <person name="Puazo M."/>
            <person name="Qu C."/>
            <person name="Quiroz J."/>
            <person name="Raj R."/>
            <person name="Weissenberger G."/>
            <person name="Xin Y."/>
            <person name="Zou X."/>
            <person name="Han Y."/>
            <person name="Worley K."/>
            <person name="Muzny D."/>
            <person name="Gibbs R."/>
        </authorList>
    </citation>
    <scope>NUCLEOTIDE SEQUENCE</scope>
    <source>
        <strain evidence="13">Sampled in the wild</strain>
    </source>
</reference>
<dbReference type="Pfam" id="PF00628">
    <property type="entry name" value="PHD"/>
    <property type="match status" value="2"/>
</dbReference>
<feature type="region of interest" description="Disordered" evidence="10">
    <location>
        <begin position="1268"/>
        <end position="1376"/>
    </location>
</feature>
<evidence type="ECO:0000256" key="1">
    <source>
        <dbReference type="ARBA" id="ARBA00004123"/>
    </source>
</evidence>
<keyword evidence="2" id="KW-0479">Metal-binding</keyword>
<feature type="compositionally biased region" description="Polar residues" evidence="10">
    <location>
        <begin position="154"/>
        <end position="166"/>
    </location>
</feature>
<dbReference type="PANTHER" id="PTHR45888">
    <property type="entry name" value="HL01030P-RELATED"/>
    <property type="match status" value="1"/>
</dbReference>
<feature type="compositionally biased region" description="Basic and acidic residues" evidence="10">
    <location>
        <begin position="1454"/>
        <end position="1463"/>
    </location>
</feature>
<evidence type="ECO:0008006" key="15">
    <source>
        <dbReference type="Google" id="ProtNLM"/>
    </source>
</evidence>
<dbReference type="GO" id="GO:0008270">
    <property type="term" value="F:zinc ion binding"/>
    <property type="evidence" value="ECO:0007669"/>
    <property type="project" value="UniProtKB-KW"/>
</dbReference>
<organism evidence="13 14">
    <name type="scientific">Ladona fulva</name>
    <name type="common">Scarce chaser dragonfly</name>
    <name type="synonym">Libellula fulva</name>
    <dbReference type="NCBI Taxonomy" id="123851"/>
    <lineage>
        <taxon>Eukaryota</taxon>
        <taxon>Metazoa</taxon>
        <taxon>Ecdysozoa</taxon>
        <taxon>Arthropoda</taxon>
        <taxon>Hexapoda</taxon>
        <taxon>Insecta</taxon>
        <taxon>Pterygota</taxon>
        <taxon>Palaeoptera</taxon>
        <taxon>Odonata</taxon>
        <taxon>Epiprocta</taxon>
        <taxon>Anisoptera</taxon>
        <taxon>Libelluloidea</taxon>
        <taxon>Libellulidae</taxon>
        <taxon>Ladona</taxon>
    </lineage>
</organism>
<dbReference type="GO" id="GO:0044666">
    <property type="term" value="C:MLL3/4 complex"/>
    <property type="evidence" value="ECO:0007669"/>
    <property type="project" value="TreeGrafter"/>
</dbReference>
<keyword evidence="5" id="KW-0862">Zinc</keyword>
<dbReference type="FunFam" id="1.10.30.10:FF:000009">
    <property type="entry name" value="Histone-lysine N-methyltransferase"/>
    <property type="match status" value="1"/>
</dbReference>
<dbReference type="InterPro" id="IPR013083">
    <property type="entry name" value="Znf_RING/FYVE/PHD"/>
</dbReference>
<feature type="region of interest" description="Disordered" evidence="10">
    <location>
        <begin position="524"/>
        <end position="554"/>
    </location>
</feature>
<dbReference type="OrthoDB" id="308383at2759"/>
<dbReference type="Gene3D" id="3.30.40.10">
    <property type="entry name" value="Zinc/RING finger domain, C3HC4 (zinc finger)"/>
    <property type="match status" value="5"/>
</dbReference>
<evidence type="ECO:0000256" key="10">
    <source>
        <dbReference type="SAM" id="MobiDB-lite"/>
    </source>
</evidence>
<feature type="region of interest" description="Disordered" evidence="10">
    <location>
        <begin position="569"/>
        <end position="591"/>
    </location>
</feature>
<dbReference type="InterPro" id="IPR036910">
    <property type="entry name" value="HMG_box_dom_sf"/>
</dbReference>
<feature type="region of interest" description="Disordered" evidence="10">
    <location>
        <begin position="967"/>
        <end position="1033"/>
    </location>
</feature>
<feature type="region of interest" description="Disordered" evidence="10">
    <location>
        <begin position="900"/>
        <end position="931"/>
    </location>
</feature>
<feature type="region of interest" description="Disordered" evidence="10">
    <location>
        <begin position="1"/>
        <end position="92"/>
    </location>
</feature>
<feature type="compositionally biased region" description="Low complexity" evidence="10">
    <location>
        <begin position="167"/>
        <end position="178"/>
    </location>
</feature>
<reference evidence="13" key="1">
    <citation type="submission" date="2013-04" db="EMBL/GenBank/DDBJ databases">
        <authorList>
            <person name="Qu J."/>
            <person name="Murali S.C."/>
            <person name="Bandaranaike D."/>
            <person name="Bellair M."/>
            <person name="Blankenburg K."/>
            <person name="Chao H."/>
            <person name="Dinh H."/>
            <person name="Doddapaneni H."/>
            <person name="Downs B."/>
            <person name="Dugan-Rocha S."/>
            <person name="Elkadiri S."/>
            <person name="Gnanaolivu R.D."/>
            <person name="Hernandez B."/>
            <person name="Javaid M."/>
            <person name="Jayaseelan J.C."/>
            <person name="Lee S."/>
            <person name="Li M."/>
            <person name="Ming W."/>
            <person name="Munidasa M."/>
            <person name="Muniz J."/>
            <person name="Nguyen L."/>
            <person name="Ongeri F."/>
            <person name="Osuji N."/>
            <person name="Pu L.-L."/>
            <person name="Puazo M."/>
            <person name="Qu C."/>
            <person name="Quiroz J."/>
            <person name="Raj R."/>
            <person name="Weissenberger G."/>
            <person name="Xin Y."/>
            <person name="Zou X."/>
            <person name="Han Y."/>
            <person name="Richards S."/>
            <person name="Worley K."/>
            <person name="Muzny D."/>
            <person name="Gibbs R."/>
        </authorList>
    </citation>
    <scope>NUCLEOTIDE SEQUENCE</scope>
    <source>
        <strain evidence="13">Sampled in the wild</strain>
    </source>
</reference>
<feature type="domain" description="PHD-type" evidence="11">
    <location>
        <begin position="737"/>
        <end position="792"/>
    </location>
</feature>
<feature type="non-terminal residue" evidence="13">
    <location>
        <position position="1488"/>
    </location>
</feature>
<feature type="domain" description="PHD-type" evidence="12">
    <location>
        <begin position="227"/>
        <end position="334"/>
    </location>
</feature>
<evidence type="ECO:0000256" key="3">
    <source>
        <dbReference type="ARBA" id="ARBA00022737"/>
    </source>
</evidence>
<dbReference type="Proteomes" id="UP000792457">
    <property type="component" value="Unassembled WGS sequence"/>
</dbReference>
<evidence type="ECO:0000256" key="9">
    <source>
        <dbReference type="PROSITE-ProRule" id="PRU00146"/>
    </source>
</evidence>
<dbReference type="GO" id="GO:0003713">
    <property type="term" value="F:transcription coactivator activity"/>
    <property type="evidence" value="ECO:0007669"/>
    <property type="project" value="TreeGrafter"/>
</dbReference>
<keyword evidence="4 9" id="KW-0863">Zinc-finger</keyword>
<feature type="region of interest" description="Disordered" evidence="10">
    <location>
        <begin position="1051"/>
        <end position="1074"/>
    </location>
</feature>
<evidence type="ECO:0000256" key="4">
    <source>
        <dbReference type="ARBA" id="ARBA00022771"/>
    </source>
</evidence>
<feature type="region of interest" description="Disordered" evidence="10">
    <location>
        <begin position="1418"/>
        <end position="1463"/>
    </location>
</feature>
<sequence length="1488" mass="161512">MDEGESLSIDMSSSSGKPMSLKRGPGRPRKERCPSTSPSKKNIGLKLKRWKSSLYPRGSGTARGRGGRRRDTLGSASPRGESPSHMRHSDSLGMSLVDVLVDPLQTMPSTSEGDKSIVPPEDVPVCALCNLGERSQLGQGEILRLLTPEGFSPSKESGGQTPLIQRSSSPHSSPSSVSIEGEREVLEGSTSLGSGGDKSPRNGAVTARRQKNISRAKLLSLNANAEPVDELSLIGYVEEPDMNSIFERSGHFYVHQACALWTAGVTHVELLCPEKLVQLVVAAIGRKCVHCSHFGASLSCGVTPCTRAFHLPCVAASEAFQNAKLLSVLCIQHLDRNCRVCSDCGSRTPGSGHSSRWHAHFTVCDSCYQQRNKGLACPICRRAYRHVAHREMAQCGLCRKFVHGHCDPDAEMATYQKNKEVNRDYEYICPTCKSYTQGRSLKKKESTDDGVYESSLMNTSQESLYMAGDDVMPMDVDSGSLEKGMKDGSGSLDEAIPGQPMRTVGLGKGKPFCASKIAKKKLGIGGGGRPKGAGKVGGAGKGGGYQKKQRGVQEFGRKRGHKTKMRGIFGVPGVGLQRPQSDSSTSKTEDEPGVENRLVLCSANDQFVLLQDVCVMCGALGSDQEGCLISCAQCGQCYHPYCVNVKVTKIILQKGWRCLDCTVCEGCGQRNDEGRLILCDDCDISYHIYCMDPPLDYVPHGNWKCKCALCQMCGSNDPGFNCTWQNSYTECGPCASLSICPSCNEPYSEGELIIQCVQCERWLHGACDMIRTEAEAERCSAEGYNCILCRPRDVPPPHLLPPPPPPKPPTPTKSPEPPRLNSQAQFYMDGVCLSEMGLHQIKSLALEQQPRKKRKKVISLADTEAGILATIESVVAAGSTDASGEPSEGTCKMELDIDESSTHEAPPFPLKDGAIVTPRQDGRPPEAPEGFTIVTSENGVMILRKKRQRNLQKLGIGGFVARLRGTRKDKDDEAAVEGEGGTAAGGSGSAASTPTGTPASGTPGISTPDGKEDKPTKRKPQRRKPKNKLMESYPSYLQEAFFGKELLDTTKGCDVHSSSDSDEERVSPIHVSDDKTIKLSQDEIKAIEEVKAKQDKETDKTEKKVEPVETKEPVIKSPVKQEEDDEGDAEALKDILPIPGDLLDTELVNTIMNEDEDDITKTGENLEDIADSTLPDDAELNESLSISEGGPEGSRVSHKDELTDILSPHFNLESMVRDTGLPNMDSKDVEEIFKGVLTDESQESQEFPLCQMAAGNASNTVASATSPAVAAAPASHGIVSPSHASPAITRPAVGATPLPSVGQQQNLSSPISFPPPSPYHSEYSNSPQFSPAFSEPPSPWIPQQQEGSGGAGEGGTTEVPSSYNQRSNQKMEADESLGSGATISAVLYANINHPEWKKEYPVWSDRCKQILKKWRALPQDKKAPYLQKARENRAAARMKKSQQDQDKILQQQKSSREAEQERQWKQLQALRQQQAQQQQLNIQEQRVQ</sequence>
<evidence type="ECO:0000256" key="8">
    <source>
        <dbReference type="ARBA" id="ARBA00023242"/>
    </source>
</evidence>
<keyword evidence="14" id="KW-1185">Reference proteome</keyword>
<evidence type="ECO:0000259" key="11">
    <source>
        <dbReference type="PROSITE" id="PS50016"/>
    </source>
</evidence>
<dbReference type="SUPFAM" id="SSF47095">
    <property type="entry name" value="HMG-box"/>
    <property type="match status" value="1"/>
</dbReference>
<feature type="region of interest" description="Disordered" evidence="10">
    <location>
        <begin position="1171"/>
        <end position="1199"/>
    </location>
</feature>
<name>A0A8K0P5C2_LADFU</name>
<dbReference type="PANTHER" id="PTHR45888:SF6">
    <property type="entry name" value="HL01030P-RELATED"/>
    <property type="match status" value="1"/>
</dbReference>
<dbReference type="SUPFAM" id="SSF57903">
    <property type="entry name" value="FYVE/PHD zinc finger"/>
    <property type="match status" value="4"/>
</dbReference>
<dbReference type="InterPro" id="IPR001965">
    <property type="entry name" value="Znf_PHD"/>
</dbReference>
<evidence type="ECO:0000256" key="5">
    <source>
        <dbReference type="ARBA" id="ARBA00022833"/>
    </source>
</evidence>
<dbReference type="FunFam" id="3.30.40.10:FF:000407">
    <property type="entry name" value="Histone-lysine N-methyltransferase MLL3"/>
    <property type="match status" value="1"/>
</dbReference>
<feature type="domain" description="PHD-type" evidence="11">
    <location>
        <begin position="661"/>
        <end position="711"/>
    </location>
</feature>
<comment type="caution">
    <text evidence="13">The sequence shown here is derived from an EMBL/GenBank/DDBJ whole genome shotgun (WGS) entry which is preliminary data.</text>
</comment>
<feature type="region of interest" description="Disordered" evidence="10">
    <location>
        <begin position="1090"/>
        <end position="1128"/>
    </location>
</feature>
<evidence type="ECO:0000256" key="2">
    <source>
        <dbReference type="ARBA" id="ARBA00022723"/>
    </source>
</evidence>
<dbReference type="GO" id="GO:0045944">
    <property type="term" value="P:positive regulation of transcription by RNA polymerase II"/>
    <property type="evidence" value="ECO:0007669"/>
    <property type="project" value="TreeGrafter"/>
</dbReference>